<dbReference type="GO" id="GO:0005886">
    <property type="term" value="C:plasma membrane"/>
    <property type="evidence" value="ECO:0007669"/>
    <property type="project" value="UniProtKB-SubCell"/>
</dbReference>
<keyword evidence="5" id="KW-0997">Cell inner membrane</keyword>
<keyword evidence="10" id="KW-1278">Translocase</keyword>
<dbReference type="InterPro" id="IPR003593">
    <property type="entry name" value="AAA+_ATPase"/>
</dbReference>
<dbReference type="Gene3D" id="3.40.50.300">
    <property type="entry name" value="P-loop containing nucleotide triphosphate hydrolases"/>
    <property type="match status" value="2"/>
</dbReference>
<dbReference type="SUPFAM" id="SSF52540">
    <property type="entry name" value="P-loop containing nucleoside triphosphate hydrolases"/>
    <property type="match status" value="2"/>
</dbReference>
<dbReference type="InterPro" id="IPR027417">
    <property type="entry name" value="P-loop_NTPase"/>
</dbReference>
<dbReference type="OrthoDB" id="9805488at2"/>
<dbReference type="InterPro" id="IPR003439">
    <property type="entry name" value="ABC_transporter-like_ATP-bd"/>
</dbReference>
<dbReference type="GO" id="GO:0015833">
    <property type="term" value="P:peptide transport"/>
    <property type="evidence" value="ECO:0007669"/>
    <property type="project" value="InterPro"/>
</dbReference>
<dbReference type="GO" id="GO:0016887">
    <property type="term" value="F:ATP hydrolysis activity"/>
    <property type="evidence" value="ECO:0007669"/>
    <property type="project" value="InterPro"/>
</dbReference>
<dbReference type="FunFam" id="3.40.50.300:FF:000016">
    <property type="entry name" value="Oligopeptide ABC transporter ATP-binding component"/>
    <property type="match status" value="2"/>
</dbReference>
<dbReference type="InterPro" id="IPR013563">
    <property type="entry name" value="Oligopep_ABC_C"/>
</dbReference>
<accession>A0A506U304</accession>
<dbReference type="InterPro" id="IPR050319">
    <property type="entry name" value="ABC_transp_ATP-bind"/>
</dbReference>
<name>A0A506U304_9HYPH</name>
<organism evidence="18 19">
    <name type="scientific">Martelella alba</name>
    <dbReference type="NCBI Taxonomy" id="2590451"/>
    <lineage>
        <taxon>Bacteria</taxon>
        <taxon>Pseudomonadati</taxon>
        <taxon>Pseudomonadota</taxon>
        <taxon>Alphaproteobacteria</taxon>
        <taxon>Hyphomicrobiales</taxon>
        <taxon>Aurantimonadaceae</taxon>
        <taxon>Martelella</taxon>
    </lineage>
</organism>
<evidence type="ECO:0000256" key="11">
    <source>
        <dbReference type="ARBA" id="ARBA00023136"/>
    </source>
</evidence>
<evidence type="ECO:0000313" key="19">
    <source>
        <dbReference type="Proteomes" id="UP000318801"/>
    </source>
</evidence>
<evidence type="ECO:0000256" key="16">
    <source>
        <dbReference type="ARBA" id="ARBA00047640"/>
    </source>
</evidence>
<comment type="catalytic activity">
    <reaction evidence="16">
        <text>glutathione(out) + ATP + H2O = glutathione(in) + ADP + phosphate + H(+)</text>
        <dbReference type="Rhea" id="RHEA:29791"/>
        <dbReference type="ChEBI" id="CHEBI:15377"/>
        <dbReference type="ChEBI" id="CHEBI:15378"/>
        <dbReference type="ChEBI" id="CHEBI:30616"/>
        <dbReference type="ChEBI" id="CHEBI:43474"/>
        <dbReference type="ChEBI" id="CHEBI:57925"/>
        <dbReference type="ChEBI" id="CHEBI:456216"/>
        <dbReference type="EC" id="7.4.2.10"/>
    </reaction>
</comment>
<dbReference type="PANTHER" id="PTHR43776">
    <property type="entry name" value="TRANSPORT ATP-BINDING PROTEIN"/>
    <property type="match status" value="1"/>
</dbReference>
<protein>
    <recommendedName>
        <fullName evidence="15">Glutathione import ATP-binding protein GsiA</fullName>
        <ecNumber evidence="14">7.4.2.10</ecNumber>
    </recommendedName>
</protein>
<evidence type="ECO:0000256" key="12">
    <source>
        <dbReference type="ARBA" id="ARBA00037530"/>
    </source>
</evidence>
<keyword evidence="19" id="KW-1185">Reference proteome</keyword>
<comment type="similarity">
    <text evidence="13">Belongs to the ABC transporter superfamily. Glutathione importer (TC 3.A.1.5.11) family.</text>
</comment>
<dbReference type="RefSeq" id="WP_141149951.1">
    <property type="nucleotide sequence ID" value="NZ_VHLG01000011.1"/>
</dbReference>
<evidence type="ECO:0000256" key="5">
    <source>
        <dbReference type="ARBA" id="ARBA00022519"/>
    </source>
</evidence>
<dbReference type="EMBL" id="VHLG01000011">
    <property type="protein sequence ID" value="TPW28752.1"/>
    <property type="molecule type" value="Genomic_DNA"/>
</dbReference>
<evidence type="ECO:0000256" key="1">
    <source>
        <dbReference type="ARBA" id="ARBA00004417"/>
    </source>
</evidence>
<dbReference type="GO" id="GO:0055085">
    <property type="term" value="P:transmembrane transport"/>
    <property type="evidence" value="ECO:0007669"/>
    <property type="project" value="UniProtKB-ARBA"/>
</dbReference>
<evidence type="ECO:0000256" key="7">
    <source>
        <dbReference type="ARBA" id="ARBA00022741"/>
    </source>
</evidence>
<gene>
    <name evidence="18" type="ORF">FJU08_15555</name>
</gene>
<keyword evidence="7" id="KW-0547">Nucleotide-binding</keyword>
<feature type="domain" description="ABC transporter" evidence="17">
    <location>
        <begin position="4"/>
        <end position="254"/>
    </location>
</feature>
<comment type="subunit">
    <text evidence="2">The complex is composed of two ATP-binding proteins (GsiA), two transmembrane proteins (GsiC and GsiD) and a solute-binding protein (GsiB).</text>
</comment>
<dbReference type="CDD" id="cd03257">
    <property type="entry name" value="ABC_NikE_OppD_transporters"/>
    <property type="match status" value="2"/>
</dbReference>
<keyword evidence="8" id="KW-0378">Hydrolase</keyword>
<evidence type="ECO:0000256" key="10">
    <source>
        <dbReference type="ARBA" id="ARBA00022967"/>
    </source>
</evidence>
<evidence type="ECO:0000256" key="15">
    <source>
        <dbReference type="ARBA" id="ARBA00041187"/>
    </source>
</evidence>
<evidence type="ECO:0000256" key="9">
    <source>
        <dbReference type="ARBA" id="ARBA00022840"/>
    </source>
</evidence>
<keyword evidence="11" id="KW-0472">Membrane</keyword>
<dbReference type="Pfam" id="PF08352">
    <property type="entry name" value="oligo_HPY"/>
    <property type="match status" value="2"/>
</dbReference>
<comment type="function">
    <text evidence="12">Part of the ABC transporter complex GsiABCD involved in glutathione import. Responsible for energy coupling to the transport system.</text>
</comment>
<evidence type="ECO:0000259" key="17">
    <source>
        <dbReference type="PROSITE" id="PS50893"/>
    </source>
</evidence>
<dbReference type="PROSITE" id="PS50893">
    <property type="entry name" value="ABC_TRANSPORTER_2"/>
    <property type="match status" value="2"/>
</dbReference>
<dbReference type="InterPro" id="IPR017871">
    <property type="entry name" value="ABC_transporter-like_CS"/>
</dbReference>
<dbReference type="GO" id="GO:0005524">
    <property type="term" value="F:ATP binding"/>
    <property type="evidence" value="ECO:0007669"/>
    <property type="project" value="UniProtKB-KW"/>
</dbReference>
<keyword evidence="3" id="KW-0813">Transport</keyword>
<sequence length="597" mass="65278">MSVLSINNLTTAFATAQGWRSVVDGISFDVDAGETVAVVGESGSGKSVTALSVMGLLPRAKSRVTGEINFRGRNLVSLSEEEMQEVRGNEIAMIFQEPMTSLNPVMTVGRQIAEPLMRHRSLPQRQAMKEAIRLMDRVRIPAAAKRAYEYPHEMSGGMLQRVMIATALACAPKLLIADEPTTALDVTIQAQILELIKELQSEDHMAVMFITHDMGVVAEVADRTVVMFRSKMMEAGATEDVFARPETDYTRELLAAAPRLGDLGDSPLPRPYPGRDGVLAAAVDTVDHGAGPLLEVKNLSTRFDIKKGVLGRVHARVHAVENVSFSVQKGETLAVVGESGCGKSTTGRSILQLVKPVAGTVMLDGHDVGKMKRRELLRLRQSMQMIFQDPFSSLNPRMRIGEAIAEPMLAHGIATPAEARDRVATLLEQVGLAADMASRWPHEFSGGQRQRIAIARALGLNPKLIVADESVSALDVTIKAQVINLMMKLQQDLGLAYVFISHDMAVVERISHRVAVMLLGEIVEIGPRAEIFANPSHPYTRRLLSAVPEPDPARRLMRRHVPLQELKSPIFPASYAPPQRVYDAVGPDHFVMREAEA</sequence>
<dbReference type="PANTHER" id="PTHR43776:SF15">
    <property type="entry name" value="GLUTATHIONE IMPORT ATP-BINDING PROTEIN GSIA"/>
    <property type="match status" value="1"/>
</dbReference>
<evidence type="ECO:0000256" key="2">
    <source>
        <dbReference type="ARBA" id="ARBA00011469"/>
    </source>
</evidence>
<keyword evidence="6" id="KW-0677">Repeat</keyword>
<dbReference type="NCBIfam" id="NF008453">
    <property type="entry name" value="PRK11308.1"/>
    <property type="match status" value="2"/>
</dbReference>
<dbReference type="Pfam" id="PF00005">
    <property type="entry name" value="ABC_tran"/>
    <property type="match status" value="2"/>
</dbReference>
<evidence type="ECO:0000256" key="14">
    <source>
        <dbReference type="ARBA" id="ARBA00039050"/>
    </source>
</evidence>
<dbReference type="SMART" id="SM00382">
    <property type="entry name" value="AAA"/>
    <property type="match status" value="2"/>
</dbReference>
<keyword evidence="4" id="KW-1003">Cell membrane</keyword>
<dbReference type="PROSITE" id="PS00211">
    <property type="entry name" value="ABC_TRANSPORTER_1"/>
    <property type="match status" value="2"/>
</dbReference>
<evidence type="ECO:0000256" key="4">
    <source>
        <dbReference type="ARBA" id="ARBA00022475"/>
    </source>
</evidence>
<comment type="subcellular location">
    <subcellularLocation>
        <location evidence="1">Cell inner membrane</location>
        <topology evidence="1">Peripheral membrane protein</topology>
    </subcellularLocation>
</comment>
<dbReference type="EC" id="7.4.2.10" evidence="14"/>
<evidence type="ECO:0000256" key="3">
    <source>
        <dbReference type="ARBA" id="ARBA00022448"/>
    </source>
</evidence>
<evidence type="ECO:0000313" key="18">
    <source>
        <dbReference type="EMBL" id="TPW28752.1"/>
    </source>
</evidence>
<evidence type="ECO:0000256" key="13">
    <source>
        <dbReference type="ARBA" id="ARBA00038416"/>
    </source>
</evidence>
<dbReference type="NCBIfam" id="NF007739">
    <property type="entry name" value="PRK10419.1"/>
    <property type="match status" value="2"/>
</dbReference>
<reference evidence="18 19" key="1">
    <citation type="submission" date="2019-06" db="EMBL/GenBank/DDBJ databases">
        <authorList>
            <person name="Li M."/>
        </authorList>
    </citation>
    <scope>NUCLEOTIDE SEQUENCE [LARGE SCALE GENOMIC DNA]</scope>
    <source>
        <strain evidence="18 19">BGMRC2036</strain>
    </source>
</reference>
<keyword evidence="9 18" id="KW-0067">ATP-binding</keyword>
<dbReference type="AlphaFoldDB" id="A0A506U304"/>
<feature type="domain" description="ABC transporter" evidence="17">
    <location>
        <begin position="294"/>
        <end position="544"/>
    </location>
</feature>
<evidence type="ECO:0000256" key="6">
    <source>
        <dbReference type="ARBA" id="ARBA00022737"/>
    </source>
</evidence>
<dbReference type="Proteomes" id="UP000318801">
    <property type="component" value="Unassembled WGS sequence"/>
</dbReference>
<comment type="caution">
    <text evidence="18">The sequence shown here is derived from an EMBL/GenBank/DDBJ whole genome shotgun (WGS) entry which is preliminary data.</text>
</comment>
<proteinExistence type="inferred from homology"/>
<evidence type="ECO:0000256" key="8">
    <source>
        <dbReference type="ARBA" id="ARBA00022801"/>
    </source>
</evidence>